<sequence>MTDGARQSRLDKLFDSVARGRLKVTSKNSALFLEAVCAQTEPLACLDALVSESNALDALQFAIFAGLSSGFLNDSCQCILSYFQVPALSNLGGGAILRSVLVKLSDPPHLLRAYKDALCDGELNAPAQKSFSWLLIQLLASPRTPSDDVLRVVEEVLPILLSSPFVAVKTNGKAIERALAPSTLQTSSSRGPGGRHDNDHPNFRDIAILPTAAELICSEAPYLLTSREVQDVDEARRVGTHLDNQFRLLREDMLFELREELQTVLDNDGGKGGARRGFQVEGFHAVGVQNGAGTKHEAKWGIEVECDQDLPFFMHDNPKDRKAYLASPDKRRILKHQSLTCLILDGEVVAFPTIHRDEEKLALPKPIIVLQLEGETATIQALTKLKTAKKTKLVQVDTAVFAYEPVLRSLQGMGRPLLSPELFLWDADRDVVQPPLFTPDSIISALTDNPSLNIGPILGLKKKVILDNAQCTSLLAMLSQRVSLIQGPPGTGKSFIGALAAKILYDTSDQKILICCFTNHALDQILEDLLDIGIPEEDVVRLGGKSTPRTEPLSLSRQQHVTKFRGTDSLELDAIRTTLDMRFSGLSKAFTSYSNSTTSDHALLAHLEFEDPDYHEAFTVPTSNEEDGMKIAKGGKVVDTVYLLRRWKNGEDPGVFRKHPSLISKSTAPIWRMDVGSRRKQVQFWLTTMERQQVEAVCALGKRYNDALAQLERKKAEKDLVVLQSKRIIGCTTTGAAMYTQTLQAAKPDVLLVEEAGEILESHVLTALSDSTSQIILIGDHLQLRPKVNNYRLTLEKGEGFDLNVSLFERLVKAQYPHQMLKKQHRMRPDISALVRHVSYPDLVDADRTQGRPDLRGVRDNVVFINHSHPEDDMKGVVETRDGGTKPSKQNTFEVQMVLKIVRYLTQQGYRTEDVVVLTPYLGQLFKLQNALKNDTDPLLSDMDLNELVRAGLISPNTAKLTKKPLRLSTIDNYQGEESNIVIISLTRSNAVNDIGFMFSAERLNVLLSRARDSCIIIGNADTFRRSRKGGELWKRLFSFMAEHGHVYEGLPVRCERHPDRVALLSEPNNFEEHCPDGGCTSECGVMLSCGLHKCPSPCHNLVDHSKLPCECLDDYTCAHGHKTPYRCSEGPPVSCSPCDKEARRKARRQNKRRLDREQQDHARTLAAIQSQIDAEHDAQEQALHDNALKLKQEELNSVRAHTTQSPILHKLFSYPVPPSAQLVPSSSSAFAFPATLAPASQAPSSSSWAPFVKVTNSLAQPLPISESQTKWDSQKCYYGASNSHIDAIMAMTGLESVKRQVLEIRDRIELSKRQGASMSKERFNVSLLGNPGTGKTTVARHYAQFLASVGLIPGNEFVEKTGSGLSNEGIDGAKKLIQQVLTAKGGAIFIDEAYQLVSEGNICGKHVLDFLLAEMENNIGKIVFILAGYNKEMERFFEHNPGIPSRVPHTLHFADYTDHELIHMFESYLAQIFQGRMKVEDGTRGLYARVAIRRLGRGRGRLGFGNARAMQNMYSRIAARQAARIEKERMSGVFSSDELLLTKEDMIGPDPSTAIIQSEAWYKLQQIIGLNAVKKSVQTMVGIICENYHRELSEQEPIGLPLNHVFLGNPGTGKTTIAKLYGRILADIGMLSNGEVIVKNPSDFKGQHIGHSEAQTKRILRSTVGKVLVIDEAYMLYASGGSGSGGNPSDMYSAAIIDTLVAEIQSVPGEDRCILLLGYEDKMREMFRNVNPGLSRRFDIEKAVRFDDFTDTELLQILELKMAQADLDATADAKKVAIDLLARARNRPNFGNGGDVENLLAKAKSHYMSRVASIPPVFRSRLIVFGPSDFDEDFDRVASSDANLTKLFEDVVDADKIIEKFREYQGVVRSLLAKGKEPRESQGLMPTTFVFKGPPGHSLCSLALRRTGKTTTALKMGKIYYDMGFLSSPEVIECSASDLQGQYTGHTGPKTRSKFREALGKVLLIDEAYRLGEGRFAQEAVDEIVTMLTEETYAGKLLVILAGYDDGMDRLMAVNSGLSSRFTETIVFSNISPARCIDILVKELQKSQIRSLELEQPQSPEAQQIIDIVDQLSRLPSWGNARDIKTLAKATIRKAILRSVPDPGDAQWTLLMWDDVFASASDMLRQRRGMLQNQAERRPGTYEDLPTLEHTSAPPPPPTTSASSTTGNPPAPPVSSPLTPDPSARDPGVSQKTWRKLQAAKESKLEEERKRREEEAALANALKEARKRAEAERRRVAELQRRAAEDAEAKRQLAEQRLREEEADRERERVQRLVADARRQEEEREKREARVQEKLQAMGVCDAGYEWIPEGSGYRCAGGLHYVSGTELGL</sequence>
<evidence type="ECO:0000313" key="2">
    <source>
        <dbReference type="Proteomes" id="UP000814128"/>
    </source>
</evidence>
<reference evidence="1" key="2">
    <citation type="journal article" date="2022" name="New Phytol.">
        <title>Evolutionary transition to the ectomycorrhizal habit in the genomes of a hyperdiverse lineage of mushroom-forming fungi.</title>
        <authorList>
            <person name="Looney B."/>
            <person name="Miyauchi S."/>
            <person name="Morin E."/>
            <person name="Drula E."/>
            <person name="Courty P.E."/>
            <person name="Kohler A."/>
            <person name="Kuo A."/>
            <person name="LaButti K."/>
            <person name="Pangilinan J."/>
            <person name="Lipzen A."/>
            <person name="Riley R."/>
            <person name="Andreopoulos W."/>
            <person name="He G."/>
            <person name="Johnson J."/>
            <person name="Nolan M."/>
            <person name="Tritt A."/>
            <person name="Barry K.W."/>
            <person name="Grigoriev I.V."/>
            <person name="Nagy L.G."/>
            <person name="Hibbett D."/>
            <person name="Henrissat B."/>
            <person name="Matheny P.B."/>
            <person name="Labbe J."/>
            <person name="Martin F.M."/>
        </authorList>
    </citation>
    <scope>NUCLEOTIDE SEQUENCE</scope>
    <source>
        <strain evidence="1">EC-137</strain>
    </source>
</reference>
<keyword evidence="1" id="KW-0378">Hydrolase</keyword>
<name>A0ACB8QG35_9AGAM</name>
<reference evidence="1" key="1">
    <citation type="submission" date="2021-02" db="EMBL/GenBank/DDBJ databases">
        <authorList>
            <consortium name="DOE Joint Genome Institute"/>
            <person name="Ahrendt S."/>
            <person name="Looney B.P."/>
            <person name="Miyauchi S."/>
            <person name="Morin E."/>
            <person name="Drula E."/>
            <person name="Courty P.E."/>
            <person name="Chicoki N."/>
            <person name="Fauchery L."/>
            <person name="Kohler A."/>
            <person name="Kuo A."/>
            <person name="Labutti K."/>
            <person name="Pangilinan J."/>
            <person name="Lipzen A."/>
            <person name="Riley R."/>
            <person name="Andreopoulos W."/>
            <person name="He G."/>
            <person name="Johnson J."/>
            <person name="Barry K.W."/>
            <person name="Grigoriev I.V."/>
            <person name="Nagy L."/>
            <person name="Hibbett D."/>
            <person name="Henrissat B."/>
            <person name="Matheny P.B."/>
            <person name="Labbe J."/>
            <person name="Martin F."/>
        </authorList>
    </citation>
    <scope>NUCLEOTIDE SEQUENCE</scope>
    <source>
        <strain evidence="1">EC-137</strain>
    </source>
</reference>
<organism evidence="1 2">
    <name type="scientific">Vararia minispora EC-137</name>
    <dbReference type="NCBI Taxonomy" id="1314806"/>
    <lineage>
        <taxon>Eukaryota</taxon>
        <taxon>Fungi</taxon>
        <taxon>Dikarya</taxon>
        <taxon>Basidiomycota</taxon>
        <taxon>Agaricomycotina</taxon>
        <taxon>Agaricomycetes</taxon>
        <taxon>Russulales</taxon>
        <taxon>Lachnocladiaceae</taxon>
        <taxon>Vararia</taxon>
    </lineage>
</organism>
<evidence type="ECO:0000313" key="1">
    <source>
        <dbReference type="EMBL" id="KAI0030556.1"/>
    </source>
</evidence>
<dbReference type="Proteomes" id="UP000814128">
    <property type="component" value="Unassembled WGS sequence"/>
</dbReference>
<keyword evidence="2" id="KW-1185">Reference proteome</keyword>
<comment type="caution">
    <text evidence="1">The sequence shown here is derived from an EMBL/GenBank/DDBJ whole genome shotgun (WGS) entry which is preliminary data.</text>
</comment>
<accession>A0ACB8QG35</accession>
<protein>
    <submittedName>
        <fullName evidence="1">P-loop containing nucleoside triphosphate hydrolase protein</fullName>
    </submittedName>
</protein>
<gene>
    <name evidence="1" type="ORF">K488DRAFT_53973</name>
</gene>
<dbReference type="EMBL" id="MU273616">
    <property type="protein sequence ID" value="KAI0030556.1"/>
    <property type="molecule type" value="Genomic_DNA"/>
</dbReference>
<proteinExistence type="predicted"/>